<reference evidence="6" key="1">
    <citation type="submission" date="2023-06" db="EMBL/GenBank/DDBJ databases">
        <title>Egi l300058.</title>
        <authorList>
            <person name="Gao L."/>
            <person name="Fang B.-Z."/>
            <person name="Li W.-J."/>
        </authorList>
    </citation>
    <scope>NUCLEOTIDE SEQUENCE</scope>
    <source>
        <strain evidence="6">EGI L300058</strain>
    </source>
</reference>
<evidence type="ECO:0000313" key="6">
    <source>
        <dbReference type="EMBL" id="MDN4481753.1"/>
    </source>
</evidence>
<feature type="transmembrane region" description="Helical" evidence="5">
    <location>
        <begin position="267"/>
        <end position="290"/>
    </location>
</feature>
<dbReference type="InterPro" id="IPR000537">
    <property type="entry name" value="UbiA_prenyltransferase"/>
</dbReference>
<dbReference type="Gene3D" id="3.40.50.1000">
    <property type="entry name" value="HAD superfamily/HAD-like"/>
    <property type="match status" value="1"/>
</dbReference>
<keyword evidence="7" id="KW-1185">Reference proteome</keyword>
<evidence type="ECO:0000256" key="3">
    <source>
        <dbReference type="ARBA" id="ARBA00022989"/>
    </source>
</evidence>
<dbReference type="InterPro" id="IPR044878">
    <property type="entry name" value="UbiA_sf"/>
</dbReference>
<feature type="transmembrane region" description="Helical" evidence="5">
    <location>
        <begin position="420"/>
        <end position="440"/>
    </location>
</feature>
<feature type="transmembrane region" description="Helical" evidence="5">
    <location>
        <begin position="389"/>
        <end position="408"/>
    </location>
</feature>
<keyword evidence="4 5" id="KW-0472">Membrane</keyword>
<proteinExistence type="predicted"/>
<dbReference type="Gene3D" id="1.10.357.140">
    <property type="entry name" value="UbiA prenyltransferase"/>
    <property type="match status" value="1"/>
</dbReference>
<dbReference type="InterPro" id="IPR039653">
    <property type="entry name" value="Prenyltransferase"/>
</dbReference>
<dbReference type="PANTHER" id="PTHR11048">
    <property type="entry name" value="PRENYLTRANSFERASES"/>
    <property type="match status" value="1"/>
</dbReference>
<dbReference type="Pfam" id="PF01040">
    <property type="entry name" value="UbiA"/>
    <property type="match status" value="1"/>
</dbReference>
<dbReference type="RefSeq" id="WP_301143493.1">
    <property type="nucleotide sequence ID" value="NZ_JAUHQA010000001.1"/>
</dbReference>
<dbReference type="InterPro" id="IPR036412">
    <property type="entry name" value="HAD-like_sf"/>
</dbReference>
<dbReference type="CDD" id="cd13963">
    <property type="entry name" value="PT_UbiA_2"/>
    <property type="match status" value="1"/>
</dbReference>
<dbReference type="PANTHER" id="PTHR11048:SF5">
    <property type="entry name" value="DECAPRENYL-PHOSPHATE PHOSPHORIBOSYLTRANSFERASE"/>
    <property type="match status" value="1"/>
</dbReference>
<evidence type="ECO:0000256" key="2">
    <source>
        <dbReference type="ARBA" id="ARBA00022692"/>
    </source>
</evidence>
<keyword evidence="2 5" id="KW-0812">Transmembrane</keyword>
<evidence type="ECO:0000256" key="1">
    <source>
        <dbReference type="ARBA" id="ARBA00004141"/>
    </source>
</evidence>
<dbReference type="InterPro" id="IPR023214">
    <property type="entry name" value="HAD_sf"/>
</dbReference>
<dbReference type="NCBIfam" id="NF006088">
    <property type="entry name" value="PRK08238.1"/>
    <property type="match status" value="1"/>
</dbReference>
<feature type="transmembrane region" description="Helical" evidence="5">
    <location>
        <begin position="296"/>
        <end position="315"/>
    </location>
</feature>
<comment type="caution">
    <text evidence="6">The sequence shown here is derived from an EMBL/GenBank/DDBJ whole genome shotgun (WGS) entry which is preliminary data.</text>
</comment>
<name>A0ABT8GJY7_9MICO</name>
<evidence type="ECO:0000313" key="7">
    <source>
        <dbReference type="Proteomes" id="UP001172708"/>
    </source>
</evidence>
<comment type="subcellular location">
    <subcellularLocation>
        <location evidence="1">Membrane</location>
        <topology evidence="1">Multi-pass membrane protein</topology>
    </subcellularLocation>
</comment>
<dbReference type="EMBL" id="JAUHQA010000001">
    <property type="protein sequence ID" value="MDN4481753.1"/>
    <property type="molecule type" value="Genomic_DNA"/>
</dbReference>
<sequence length="479" mass="50955">MSEQQPAPGGITAVDLDGTLLRSDLLWEAAARHATSSGRGPFDVVRWAVRGRAHLKSELASRVPVDAGALPYRTEVVDELAGIARAGGRVILATAAARSHADPVAAHLGFVEAVLATDADGVNLRGDAKADAIEAYADGAPWTYWGDSLADVPVWRRSDAAVVVDAGRRVTQASEGLGVPVRHVRTDRPSTPLAWRSGLRVHQWAKNALVLVPLLTGHLLFEPEAVVKALAAVAAFSAMASAIYLINDLADLSADRAHATKRHRALAAGWISVRAALVAAAALVVVSVAIAAAIGWLFTAVVVVYAVATTLYSLWIKRKIVADVVGLAMLYTWRIIAGCAAINVVPSIWILAFSVFLFFSLAVMKRYAEIVNHDQSASGRDYHQIDAPLLLAIGTSSGMAAVLVAVLYLDSPQVYELYSFPPALWAVIPLLVYWIVRFWMVAARGGVDDDPLVFALTDRTSLMVFALIGVAGAVGMVVP</sequence>
<gene>
    <name evidence="6" type="ORF">QQX02_12555</name>
</gene>
<evidence type="ECO:0000256" key="5">
    <source>
        <dbReference type="SAM" id="Phobius"/>
    </source>
</evidence>
<accession>A0ABT8GJY7</accession>
<keyword evidence="3 5" id="KW-1133">Transmembrane helix</keyword>
<feature type="transmembrane region" description="Helical" evidence="5">
    <location>
        <begin position="461"/>
        <end position="478"/>
    </location>
</feature>
<dbReference type="Pfam" id="PF12710">
    <property type="entry name" value="HAD"/>
    <property type="match status" value="1"/>
</dbReference>
<evidence type="ECO:0000256" key="4">
    <source>
        <dbReference type="ARBA" id="ARBA00023136"/>
    </source>
</evidence>
<protein>
    <submittedName>
        <fullName evidence="6">UbiA family prenyltransferase</fullName>
    </submittedName>
</protein>
<organism evidence="6 7">
    <name type="scientific">Demequina muriae</name>
    <dbReference type="NCBI Taxonomy" id="3051664"/>
    <lineage>
        <taxon>Bacteria</taxon>
        <taxon>Bacillati</taxon>
        <taxon>Actinomycetota</taxon>
        <taxon>Actinomycetes</taxon>
        <taxon>Micrococcales</taxon>
        <taxon>Demequinaceae</taxon>
        <taxon>Demequina</taxon>
    </lineage>
</organism>
<dbReference type="Proteomes" id="UP001172708">
    <property type="component" value="Unassembled WGS sequence"/>
</dbReference>
<feature type="transmembrane region" description="Helical" evidence="5">
    <location>
        <begin position="227"/>
        <end position="246"/>
    </location>
</feature>
<dbReference type="SUPFAM" id="SSF56784">
    <property type="entry name" value="HAD-like"/>
    <property type="match status" value="1"/>
</dbReference>